<dbReference type="EMBL" id="JAACJP010000014">
    <property type="protein sequence ID" value="KAF5380126.1"/>
    <property type="molecule type" value="Genomic_DNA"/>
</dbReference>
<dbReference type="Gene3D" id="3.40.50.300">
    <property type="entry name" value="P-loop containing nucleotide triphosphate hydrolases"/>
    <property type="match status" value="1"/>
</dbReference>
<dbReference type="SUPFAM" id="SSF52540">
    <property type="entry name" value="P-loop containing nucleoside triphosphate hydrolases"/>
    <property type="match status" value="1"/>
</dbReference>
<feature type="region of interest" description="Disordered" evidence="12">
    <location>
        <begin position="34"/>
        <end position="170"/>
    </location>
</feature>
<evidence type="ECO:0000256" key="9">
    <source>
        <dbReference type="ARBA" id="ARBA00023224"/>
    </source>
</evidence>
<dbReference type="GO" id="GO:0007030">
    <property type="term" value="P:Golgi organization"/>
    <property type="evidence" value="ECO:0007669"/>
    <property type="project" value="TreeGrafter"/>
</dbReference>
<feature type="region of interest" description="Disordered" evidence="12">
    <location>
        <begin position="682"/>
        <end position="707"/>
    </location>
</feature>
<feature type="compositionally biased region" description="Low complexity" evidence="12">
    <location>
        <begin position="86"/>
        <end position="108"/>
    </location>
</feature>
<dbReference type="SUPFAM" id="SSF47895">
    <property type="entry name" value="Transducin (alpha subunit), insertion domain"/>
    <property type="match status" value="1"/>
</dbReference>
<evidence type="ECO:0000256" key="4">
    <source>
        <dbReference type="ARBA" id="ARBA00022741"/>
    </source>
</evidence>
<dbReference type="PANTHER" id="PTHR12704:SF2">
    <property type="entry name" value="GOLGI PHOSPHOPROTEIN 3 HOMOLOG SAURON"/>
    <property type="match status" value="1"/>
</dbReference>
<feature type="binding site" evidence="10">
    <location>
        <begin position="964"/>
        <end position="965"/>
    </location>
    <ligand>
        <name>GTP</name>
        <dbReference type="ChEBI" id="CHEBI:37565"/>
    </ligand>
</feature>
<evidence type="ECO:0000256" key="12">
    <source>
        <dbReference type="SAM" id="MobiDB-lite"/>
    </source>
</evidence>
<evidence type="ECO:0008006" key="15">
    <source>
        <dbReference type="Google" id="ProtNLM"/>
    </source>
</evidence>
<keyword evidence="14" id="KW-1185">Reference proteome</keyword>
<dbReference type="GO" id="GO:0006890">
    <property type="term" value="P:retrograde vesicle-mediated transport, Golgi to endoplasmic reticulum"/>
    <property type="evidence" value="ECO:0007669"/>
    <property type="project" value="TreeGrafter"/>
</dbReference>
<feature type="binding site" evidence="11">
    <location>
        <position position="988"/>
    </location>
    <ligand>
        <name>Mg(2+)</name>
        <dbReference type="ChEBI" id="CHEBI:18420"/>
    </ligand>
</feature>
<dbReference type="OrthoDB" id="2189106at2759"/>
<keyword evidence="3 11" id="KW-0479">Metal-binding</keyword>
<dbReference type="GO" id="GO:0005829">
    <property type="term" value="C:cytosol"/>
    <property type="evidence" value="ECO:0007669"/>
    <property type="project" value="TreeGrafter"/>
</dbReference>
<evidence type="ECO:0000256" key="1">
    <source>
        <dbReference type="ARBA" id="ARBA00004255"/>
    </source>
</evidence>
<evidence type="ECO:0000256" key="11">
    <source>
        <dbReference type="PIRSR" id="PIRSR601019-2"/>
    </source>
</evidence>
<evidence type="ECO:0000256" key="8">
    <source>
        <dbReference type="ARBA" id="ARBA00023136"/>
    </source>
</evidence>
<dbReference type="Proteomes" id="UP000565441">
    <property type="component" value="Unassembled WGS sequence"/>
</dbReference>
<organism evidence="13 14">
    <name type="scientific">Tricholomella constricta</name>
    <dbReference type="NCBI Taxonomy" id="117010"/>
    <lineage>
        <taxon>Eukaryota</taxon>
        <taxon>Fungi</taxon>
        <taxon>Dikarya</taxon>
        <taxon>Basidiomycota</taxon>
        <taxon>Agaricomycotina</taxon>
        <taxon>Agaricomycetes</taxon>
        <taxon>Agaricomycetidae</taxon>
        <taxon>Agaricales</taxon>
        <taxon>Tricholomatineae</taxon>
        <taxon>Lyophyllaceae</taxon>
        <taxon>Tricholomella</taxon>
    </lineage>
</organism>
<dbReference type="PROSITE" id="PS51882">
    <property type="entry name" value="G_ALPHA"/>
    <property type="match status" value="1"/>
</dbReference>
<dbReference type="GO" id="GO:0046872">
    <property type="term" value="F:metal ion binding"/>
    <property type="evidence" value="ECO:0007669"/>
    <property type="project" value="UniProtKB-KW"/>
</dbReference>
<dbReference type="Pfam" id="PF00503">
    <property type="entry name" value="G-alpha"/>
    <property type="match status" value="1"/>
</dbReference>
<dbReference type="GO" id="GO:0070273">
    <property type="term" value="F:phosphatidylinositol-4-phosphate binding"/>
    <property type="evidence" value="ECO:0007669"/>
    <property type="project" value="InterPro"/>
</dbReference>
<dbReference type="FunFam" id="1.10.3630.10:FF:000004">
    <property type="entry name" value="Probable VPS74-protein involved in protein-vacuolar targeting"/>
    <property type="match status" value="1"/>
</dbReference>
<dbReference type="GO" id="GO:0000139">
    <property type="term" value="C:Golgi membrane"/>
    <property type="evidence" value="ECO:0007669"/>
    <property type="project" value="UniProtKB-SubCell"/>
</dbReference>
<comment type="similarity">
    <text evidence="2">Belongs to the GOLPH3/VPS74 family.</text>
</comment>
<evidence type="ECO:0000256" key="3">
    <source>
        <dbReference type="ARBA" id="ARBA00022723"/>
    </source>
</evidence>
<dbReference type="GO" id="GO:0005802">
    <property type="term" value="C:trans-Golgi network"/>
    <property type="evidence" value="ECO:0007669"/>
    <property type="project" value="TreeGrafter"/>
</dbReference>
<evidence type="ECO:0000256" key="6">
    <source>
        <dbReference type="ARBA" id="ARBA00023121"/>
    </source>
</evidence>
<dbReference type="Pfam" id="PF05719">
    <property type="entry name" value="GPP34"/>
    <property type="match status" value="1"/>
</dbReference>
<dbReference type="GO" id="GO:0007186">
    <property type="term" value="P:G protein-coupled receptor signaling pathway"/>
    <property type="evidence" value="ECO:0007669"/>
    <property type="project" value="InterPro"/>
</dbReference>
<comment type="caution">
    <text evidence="13">The sequence shown here is derived from an EMBL/GenBank/DDBJ whole genome shotgun (WGS) entry which is preliminary data.</text>
</comment>
<accession>A0A8H5HBG2</accession>
<keyword evidence="5" id="KW-0333">Golgi apparatus</keyword>
<dbReference type="InterPro" id="IPR011025">
    <property type="entry name" value="GproteinA_insert"/>
</dbReference>
<keyword evidence="9" id="KW-0807">Transducer</keyword>
<evidence type="ECO:0000256" key="7">
    <source>
        <dbReference type="ARBA" id="ARBA00023134"/>
    </source>
</evidence>
<dbReference type="GO" id="GO:0048194">
    <property type="term" value="P:Golgi vesicle budding"/>
    <property type="evidence" value="ECO:0007669"/>
    <property type="project" value="TreeGrafter"/>
</dbReference>
<evidence type="ECO:0000256" key="2">
    <source>
        <dbReference type="ARBA" id="ARBA00007284"/>
    </source>
</evidence>
<dbReference type="GO" id="GO:0003924">
    <property type="term" value="F:GTPase activity"/>
    <property type="evidence" value="ECO:0007669"/>
    <property type="project" value="InterPro"/>
</dbReference>
<evidence type="ECO:0000256" key="10">
    <source>
        <dbReference type="PIRSR" id="PIRSR601019-1"/>
    </source>
</evidence>
<keyword evidence="8" id="KW-0472">Membrane</keyword>
<sequence length="1186" mass="128948">MGRAGHGKFQQITLMIGDGGLDTTFGLGWKGTYTSGRGPIIPSSKTKPPLIPAEANPNPTQTVTACGLESESSSHLSSSPVHPPFTRSSNSNSSSAPSSRTRMSTASAGLSRRRAAQQPSADDPDGPSPSPSSSTHNSNSNSNSNSNGGGTTQHAGSAFAGGSRIAYDPRDMDMDAGEEARIGGKPPRLTIMEEVLLLGIKDKQGYLSFWNDNISYALRGCILIELALRRRIALVKDPHRRRLPLADRLVEVVDDRQTGETILDEALRMMKSQEHDRMGVNSWIDLLSGETWNVMKIGFQLKQVRERLAKGLVDKGVLRTEKRNFLLFDMATHPVADVRTKESVILRAVSLLTATTASVPPGALDTPGTQCRVLRAVCLVCAAYTASVLDNAFGRLGYEAREAAFGRCDEILGEFSVWPFGSGEGGHAFGFGAGSGEAGAGAAAAVKRRQASRIGMGSGGEVGGREAVLGLVQEVKKEALGGEEDLGFELVAGVLEAPALVFFACSFHFFVFLSYLPAPFLPPFCVFTIYTYTRPDPSSTDSFSIPMSQPPNKNILIIEADATVRSEAIMYFALLLRRPWGVRSTARARLAMPRGSDHRPVKLVCDMRRWSCHLTPALGDGRSVQMGRGGNGGARVVDLLLTYIQKVLACPRSPSHTAALHDVFNSLRMGGMENDPFAMFTAPPPDETPAEKSVRERREAEQKRVSDRIDEQIKADKAALKKQKSVVKVLLLGQSESDFRMKYARAAWKAERLSWRAVIQLNLIRSILTVLDALQAESLNAPTTPLPLPLPLPHHHHHHYHHHPRESVDSELYPDDEPGRSSSESAPIPLTDTHHLLKLRLGPLRRVEADLKRRLGAGTEEVVGGGGGVLGEGSGSGAGAGREFGVRGWKHVLEGPLAALNGNSGASGSGIGSVAVGAGATKVHVQALDEATEVIAGCAEDMKALWADGAVQAVLRRRNMRLEDSAGLIATREYEPSDDDIVRARLRTLGIQEHKIQFEQTQGFLGNVGLSGDFGLEWMLYDVGGSRTARNAWLPYFEAVNAIIFQPNRLSHSAISCFDERLLEDPSVNRLEDSLLLWRAVCRSPLLAKSTLILFLNKCDLLKRKLRAGAQVRKFLPSYGDRPNDAVAVVKYLREKFKDILRQHSPEPRVSYFYATSVTDTRATSTTLKTVRDSILREHLKNADFV</sequence>
<gene>
    <name evidence="13" type="ORF">D9615_006289</name>
</gene>
<evidence type="ECO:0000256" key="5">
    <source>
        <dbReference type="ARBA" id="ARBA00023034"/>
    </source>
</evidence>
<dbReference type="InterPro" id="IPR001019">
    <property type="entry name" value="Gprotein_alpha_su"/>
</dbReference>
<keyword evidence="7 10" id="KW-0342">GTP-binding</keyword>
<dbReference type="GO" id="GO:0031683">
    <property type="term" value="F:G-protein beta/gamma-subunit complex binding"/>
    <property type="evidence" value="ECO:0007669"/>
    <property type="project" value="InterPro"/>
</dbReference>
<dbReference type="InterPro" id="IPR008628">
    <property type="entry name" value="GPP34-like"/>
</dbReference>
<reference evidence="13 14" key="1">
    <citation type="journal article" date="2020" name="ISME J.">
        <title>Uncovering the hidden diversity of litter-decomposition mechanisms in mushroom-forming fungi.</title>
        <authorList>
            <person name="Floudas D."/>
            <person name="Bentzer J."/>
            <person name="Ahren D."/>
            <person name="Johansson T."/>
            <person name="Persson P."/>
            <person name="Tunlid A."/>
        </authorList>
    </citation>
    <scope>NUCLEOTIDE SEQUENCE [LARGE SCALE GENOMIC DNA]</scope>
    <source>
        <strain evidence="13 14">CBS 661.87</strain>
    </source>
</reference>
<feature type="binding site" evidence="10">
    <location>
        <begin position="1097"/>
        <end position="1100"/>
    </location>
    <ligand>
        <name>GTP</name>
        <dbReference type="ChEBI" id="CHEBI:37565"/>
    </ligand>
</feature>
<dbReference type="GO" id="GO:0005525">
    <property type="term" value="F:GTP binding"/>
    <property type="evidence" value="ECO:0007669"/>
    <property type="project" value="UniProtKB-KW"/>
</dbReference>
<comment type="subcellular location">
    <subcellularLocation>
        <location evidence="1">Golgi apparatus membrane</location>
        <topology evidence="1">Peripheral membrane protein</topology>
        <orientation evidence="1">Cytoplasmic side</orientation>
    </subcellularLocation>
</comment>
<proteinExistence type="inferred from homology"/>
<dbReference type="PRINTS" id="PR00318">
    <property type="entry name" value="GPROTEINA"/>
</dbReference>
<feature type="compositionally biased region" description="Low complexity" evidence="12">
    <location>
        <begin position="131"/>
        <end position="146"/>
    </location>
</feature>
<name>A0A8H5HBG2_9AGAR</name>
<evidence type="ECO:0000313" key="13">
    <source>
        <dbReference type="EMBL" id="KAF5380126.1"/>
    </source>
</evidence>
<dbReference type="SMART" id="SM00275">
    <property type="entry name" value="G_alpha"/>
    <property type="match status" value="1"/>
</dbReference>
<dbReference type="PANTHER" id="PTHR12704">
    <property type="entry name" value="TRANS-GOLGI PROTEIN GMX33"/>
    <property type="match status" value="1"/>
</dbReference>
<dbReference type="Gene3D" id="1.10.400.10">
    <property type="entry name" value="GI Alpha 1, domain 2-like"/>
    <property type="match status" value="1"/>
</dbReference>
<evidence type="ECO:0000313" key="14">
    <source>
        <dbReference type="Proteomes" id="UP000565441"/>
    </source>
</evidence>
<dbReference type="InterPro" id="IPR038261">
    <property type="entry name" value="GPP34-like_sf"/>
</dbReference>
<dbReference type="AlphaFoldDB" id="A0A8H5HBG2"/>
<protein>
    <recommendedName>
        <fullName evidence="15">G-alpha-domain-containing protein</fullName>
    </recommendedName>
</protein>
<dbReference type="GO" id="GO:0031985">
    <property type="term" value="C:Golgi cisterna"/>
    <property type="evidence" value="ECO:0007669"/>
    <property type="project" value="TreeGrafter"/>
</dbReference>
<dbReference type="Gene3D" id="1.10.3630.10">
    <property type="entry name" value="yeast vps74-n-term truncation variant domain like"/>
    <property type="match status" value="1"/>
</dbReference>
<feature type="region of interest" description="Disordered" evidence="12">
    <location>
        <begin position="790"/>
        <end position="829"/>
    </location>
</feature>
<dbReference type="FunFam" id="3.40.50.300:FF:000692">
    <property type="entry name" value="Guanine nucleotide-binding protein subunit alpha"/>
    <property type="match status" value="1"/>
</dbReference>
<dbReference type="InterPro" id="IPR027417">
    <property type="entry name" value="P-loop_NTPase"/>
</dbReference>
<keyword evidence="6" id="KW-0446">Lipid-binding</keyword>
<feature type="compositionally biased region" description="Basic residues" evidence="12">
    <location>
        <begin position="793"/>
        <end position="804"/>
    </location>
</feature>
<keyword evidence="4 10" id="KW-0547">Nucleotide-binding</keyword>
<feature type="compositionally biased region" description="Low complexity" evidence="12">
    <location>
        <begin position="68"/>
        <end position="79"/>
    </location>
</feature>
<feature type="compositionally biased region" description="Basic and acidic residues" evidence="12">
    <location>
        <begin position="689"/>
        <end position="707"/>
    </location>
</feature>
<dbReference type="GO" id="GO:0043001">
    <property type="term" value="P:Golgi to plasma membrane protein transport"/>
    <property type="evidence" value="ECO:0007669"/>
    <property type="project" value="TreeGrafter"/>
</dbReference>
<keyword evidence="11" id="KW-0460">Magnesium</keyword>